<dbReference type="HOGENOM" id="CLU_1503419_0_0_1"/>
<accession>C8V807</accession>
<dbReference type="KEGG" id="ani:ANIA_05072"/>
<evidence type="ECO:0000256" key="1">
    <source>
        <dbReference type="SAM" id="MobiDB-lite"/>
    </source>
</evidence>
<reference evidence="3" key="1">
    <citation type="journal article" date="2005" name="Nature">
        <title>Sequencing of Aspergillus nidulans and comparative analysis with A. fumigatus and A. oryzae.</title>
        <authorList>
            <person name="Galagan J.E."/>
            <person name="Calvo S.E."/>
            <person name="Cuomo C."/>
            <person name="Ma L.J."/>
            <person name="Wortman J.R."/>
            <person name="Batzoglou S."/>
            <person name="Lee S.I."/>
            <person name="Basturkmen M."/>
            <person name="Spevak C.C."/>
            <person name="Clutterbuck J."/>
            <person name="Kapitonov V."/>
            <person name="Jurka J."/>
            <person name="Scazzocchio C."/>
            <person name="Farman M."/>
            <person name="Butler J."/>
            <person name="Purcell S."/>
            <person name="Harris S."/>
            <person name="Braus G.H."/>
            <person name="Draht O."/>
            <person name="Busch S."/>
            <person name="D'Enfert C."/>
            <person name="Bouchier C."/>
            <person name="Goldman G.H."/>
            <person name="Bell-Pedersen D."/>
            <person name="Griffiths-Jones S."/>
            <person name="Doonan J.H."/>
            <person name="Yu J."/>
            <person name="Vienken K."/>
            <person name="Pain A."/>
            <person name="Freitag M."/>
            <person name="Selker E.U."/>
            <person name="Archer D.B."/>
            <person name="Penalva M.A."/>
            <person name="Oakley B.R."/>
            <person name="Momany M."/>
            <person name="Tanaka T."/>
            <person name="Kumagai T."/>
            <person name="Asai K."/>
            <person name="Machida M."/>
            <person name="Nierman W.C."/>
            <person name="Denning D.W."/>
            <person name="Caddick M."/>
            <person name="Hynes M."/>
            <person name="Paoletti M."/>
            <person name="Fischer R."/>
            <person name="Miller B."/>
            <person name="Dyer P."/>
            <person name="Sachs M.S."/>
            <person name="Osmani S.A."/>
            <person name="Birren B.W."/>
        </authorList>
    </citation>
    <scope>NUCLEOTIDE SEQUENCE [LARGE SCALE GENOMIC DNA]</scope>
    <source>
        <strain evidence="3">FGSC A4 / ATCC 38163 / CBS 112.46 / NRRL 194 / M139</strain>
    </source>
</reference>
<evidence type="ECO:0000313" key="3">
    <source>
        <dbReference type="Proteomes" id="UP000000560"/>
    </source>
</evidence>
<sequence length="179" mass="19610">MGLRHSVLFPLRGSCPGESPSPSPTGWPRRPRHRGLDLLNPTRQEIGWIMLSENPLGFGILKGYVTIEEMRENLGSNLSHQYTTIGEGYEEIPTVQGAAKPSHDSCNTEYEPSFAIVGIDSDIQLGLERSAEDLYPASSSRPSKFSNEPGKGELLMELISVTGSDACFRAALMKSWVTT</sequence>
<keyword evidence="3" id="KW-1185">Reference proteome</keyword>
<dbReference type="Proteomes" id="UP000000560">
    <property type="component" value="Chromosome III"/>
</dbReference>
<gene>
    <name evidence="2" type="ORF">ANIA_05072</name>
</gene>
<organism evidence="2 3">
    <name type="scientific">Emericella nidulans (strain FGSC A4 / ATCC 38163 / CBS 112.46 / NRRL 194 / M139)</name>
    <name type="common">Aspergillus nidulans</name>
    <dbReference type="NCBI Taxonomy" id="227321"/>
    <lineage>
        <taxon>Eukaryota</taxon>
        <taxon>Fungi</taxon>
        <taxon>Dikarya</taxon>
        <taxon>Ascomycota</taxon>
        <taxon>Pezizomycotina</taxon>
        <taxon>Eurotiomycetes</taxon>
        <taxon>Eurotiomycetidae</taxon>
        <taxon>Eurotiales</taxon>
        <taxon>Aspergillaceae</taxon>
        <taxon>Aspergillus</taxon>
        <taxon>Aspergillus subgen. Nidulantes</taxon>
    </lineage>
</organism>
<proteinExistence type="predicted"/>
<dbReference type="AlphaFoldDB" id="Q5B308"/>
<accession>Q5B308</accession>
<evidence type="ECO:0000313" key="2">
    <source>
        <dbReference type="EMBL" id="CBF76149.1"/>
    </source>
</evidence>
<dbReference type="GeneID" id="2872868"/>
<feature type="region of interest" description="Disordered" evidence="1">
    <location>
        <begin position="9"/>
        <end position="36"/>
    </location>
</feature>
<dbReference type="EMBL" id="BN001303">
    <property type="protein sequence ID" value="CBF76149.1"/>
    <property type="molecule type" value="Genomic_DNA"/>
</dbReference>
<dbReference type="RefSeq" id="XP_662676.1">
    <property type="nucleotide sequence ID" value="XM_657584.1"/>
</dbReference>
<dbReference type="InParanoid" id="Q5B308"/>
<reference evidence="3" key="2">
    <citation type="journal article" date="2009" name="Fungal Genet. Biol.">
        <title>The 2008 update of the Aspergillus nidulans genome annotation: a community effort.</title>
        <authorList>
            <person name="Wortman J.R."/>
            <person name="Gilsenan J.M."/>
            <person name="Joardar V."/>
            <person name="Deegan J."/>
            <person name="Clutterbuck J."/>
            <person name="Andersen M.R."/>
            <person name="Archer D."/>
            <person name="Bencina M."/>
            <person name="Braus G."/>
            <person name="Coutinho P."/>
            <person name="von Dohren H."/>
            <person name="Doonan J."/>
            <person name="Driessen A.J."/>
            <person name="Durek P."/>
            <person name="Espeso E."/>
            <person name="Fekete E."/>
            <person name="Flipphi M."/>
            <person name="Estrada C.G."/>
            <person name="Geysens S."/>
            <person name="Goldman G."/>
            <person name="de Groot P.W."/>
            <person name="Hansen K."/>
            <person name="Harris S.D."/>
            <person name="Heinekamp T."/>
            <person name="Helmstaedt K."/>
            <person name="Henrissat B."/>
            <person name="Hofmann G."/>
            <person name="Homan T."/>
            <person name="Horio T."/>
            <person name="Horiuchi H."/>
            <person name="James S."/>
            <person name="Jones M."/>
            <person name="Karaffa L."/>
            <person name="Karanyi Z."/>
            <person name="Kato M."/>
            <person name="Keller N."/>
            <person name="Kelly D.E."/>
            <person name="Kiel J.A."/>
            <person name="Kim J.M."/>
            <person name="van der Klei I.J."/>
            <person name="Klis F.M."/>
            <person name="Kovalchuk A."/>
            <person name="Krasevec N."/>
            <person name="Kubicek C.P."/>
            <person name="Liu B."/>
            <person name="Maccabe A."/>
            <person name="Meyer V."/>
            <person name="Mirabito P."/>
            <person name="Miskei M."/>
            <person name="Mos M."/>
            <person name="Mullins J."/>
            <person name="Nelson D.R."/>
            <person name="Nielsen J."/>
            <person name="Oakley B.R."/>
            <person name="Osmani S.A."/>
            <person name="Pakula T."/>
            <person name="Paszewski A."/>
            <person name="Paulsen I."/>
            <person name="Pilsyk S."/>
            <person name="Pocsi I."/>
            <person name="Punt P.J."/>
            <person name="Ram A.F."/>
            <person name="Ren Q."/>
            <person name="Robellet X."/>
            <person name="Robson G."/>
            <person name="Seiboth B."/>
            <person name="van Solingen P."/>
            <person name="Specht T."/>
            <person name="Sun J."/>
            <person name="Taheri-Talesh N."/>
            <person name="Takeshita N."/>
            <person name="Ussery D."/>
            <person name="vanKuyk P.A."/>
            <person name="Visser H."/>
            <person name="van de Vondervoort P.J."/>
            <person name="de Vries R.P."/>
            <person name="Walton J."/>
            <person name="Xiang X."/>
            <person name="Xiong Y."/>
            <person name="Zeng A.P."/>
            <person name="Brandt B.W."/>
            <person name="Cornell M.J."/>
            <person name="van den Hondel C.A."/>
            <person name="Visser J."/>
            <person name="Oliver S.G."/>
            <person name="Turner G."/>
        </authorList>
    </citation>
    <scope>GENOME REANNOTATION</scope>
    <source>
        <strain evidence="3">FGSC A4 / ATCC 38163 / CBS 112.46 / NRRL 194 / M139</strain>
    </source>
</reference>
<name>Q5B308_EMENI</name>
<protein>
    <submittedName>
        <fullName evidence="2">Uncharacterized protein</fullName>
    </submittedName>
</protein>